<comment type="caution">
    <text evidence="1">The sequence shown here is derived from an EMBL/GenBank/DDBJ whole genome shotgun (WGS) entry which is preliminary data.</text>
</comment>
<dbReference type="EMBL" id="JABFTP020000042">
    <property type="protein sequence ID" value="KAL3271803.1"/>
    <property type="molecule type" value="Genomic_DNA"/>
</dbReference>
<dbReference type="AlphaFoldDB" id="A0ABD2MZ84"/>
<reference evidence="1 2" key="1">
    <citation type="journal article" date="2021" name="BMC Biol.">
        <title>Horizontally acquired antibacterial genes associated with adaptive radiation of ladybird beetles.</title>
        <authorList>
            <person name="Li H.S."/>
            <person name="Tang X.F."/>
            <person name="Huang Y.H."/>
            <person name="Xu Z.Y."/>
            <person name="Chen M.L."/>
            <person name="Du X.Y."/>
            <person name="Qiu B.Y."/>
            <person name="Chen P.T."/>
            <person name="Zhang W."/>
            <person name="Slipinski A."/>
            <person name="Escalona H.E."/>
            <person name="Waterhouse R.M."/>
            <person name="Zwick A."/>
            <person name="Pang H."/>
        </authorList>
    </citation>
    <scope>NUCLEOTIDE SEQUENCE [LARGE SCALE GENOMIC DNA]</scope>
    <source>
        <strain evidence="1">SYSU2018</strain>
    </source>
</reference>
<gene>
    <name evidence="1" type="ORF">HHI36_022273</name>
</gene>
<keyword evidence="2" id="KW-1185">Reference proteome</keyword>
<evidence type="ECO:0000313" key="1">
    <source>
        <dbReference type="EMBL" id="KAL3271803.1"/>
    </source>
</evidence>
<organism evidence="1 2">
    <name type="scientific">Cryptolaemus montrouzieri</name>
    <dbReference type="NCBI Taxonomy" id="559131"/>
    <lineage>
        <taxon>Eukaryota</taxon>
        <taxon>Metazoa</taxon>
        <taxon>Ecdysozoa</taxon>
        <taxon>Arthropoda</taxon>
        <taxon>Hexapoda</taxon>
        <taxon>Insecta</taxon>
        <taxon>Pterygota</taxon>
        <taxon>Neoptera</taxon>
        <taxon>Endopterygota</taxon>
        <taxon>Coleoptera</taxon>
        <taxon>Polyphaga</taxon>
        <taxon>Cucujiformia</taxon>
        <taxon>Coccinelloidea</taxon>
        <taxon>Coccinellidae</taxon>
        <taxon>Scymninae</taxon>
        <taxon>Scymnini</taxon>
        <taxon>Cryptolaemus</taxon>
    </lineage>
</organism>
<dbReference type="Proteomes" id="UP001516400">
    <property type="component" value="Unassembled WGS sequence"/>
</dbReference>
<protein>
    <submittedName>
        <fullName evidence="1">Uncharacterized protein</fullName>
    </submittedName>
</protein>
<name>A0ABD2MZ84_9CUCU</name>
<proteinExistence type="predicted"/>
<sequence length="117" mass="13257">MYWGNFSRGGKTAILLDISIPADDNLERAYSEKITKYSNTTVEIKEIYSLRSVGILPLIMLVNIFIERHLVDNTDKILKLTKGIVSSVIRDDTDSQGLPSQSIEERYFGISAQYQLI</sequence>
<accession>A0ABD2MZ84</accession>
<evidence type="ECO:0000313" key="2">
    <source>
        <dbReference type="Proteomes" id="UP001516400"/>
    </source>
</evidence>